<protein>
    <submittedName>
        <fullName evidence="1">Uncharacterized protein</fullName>
    </submittedName>
</protein>
<organism evidence="1 2">
    <name type="scientific">Pistacia integerrima</name>
    <dbReference type="NCBI Taxonomy" id="434235"/>
    <lineage>
        <taxon>Eukaryota</taxon>
        <taxon>Viridiplantae</taxon>
        <taxon>Streptophyta</taxon>
        <taxon>Embryophyta</taxon>
        <taxon>Tracheophyta</taxon>
        <taxon>Spermatophyta</taxon>
        <taxon>Magnoliopsida</taxon>
        <taxon>eudicotyledons</taxon>
        <taxon>Gunneridae</taxon>
        <taxon>Pentapetalae</taxon>
        <taxon>rosids</taxon>
        <taxon>malvids</taxon>
        <taxon>Sapindales</taxon>
        <taxon>Anacardiaceae</taxon>
        <taxon>Pistacia</taxon>
    </lineage>
</organism>
<sequence length="53" mass="6436">MKKIQEMVQVKEKLRIPIAQGLPWTTDEPEVAEKMNLIEQYKMERERQQKVHK</sequence>
<name>A0ACC0YZW6_9ROSI</name>
<reference evidence="2" key="1">
    <citation type="journal article" date="2023" name="G3 (Bethesda)">
        <title>Genome assembly and association tests identify interacting loci associated with vigor, precocity, and sex in interspecific pistachio rootstocks.</title>
        <authorList>
            <person name="Palmer W."/>
            <person name="Jacygrad E."/>
            <person name="Sagayaradj S."/>
            <person name="Cavanaugh K."/>
            <person name="Han R."/>
            <person name="Bertier L."/>
            <person name="Beede B."/>
            <person name="Kafkas S."/>
            <person name="Golino D."/>
            <person name="Preece J."/>
            <person name="Michelmore R."/>
        </authorList>
    </citation>
    <scope>NUCLEOTIDE SEQUENCE [LARGE SCALE GENOMIC DNA]</scope>
</reference>
<evidence type="ECO:0000313" key="2">
    <source>
        <dbReference type="Proteomes" id="UP001163603"/>
    </source>
</evidence>
<comment type="caution">
    <text evidence="1">The sequence shown here is derived from an EMBL/GenBank/DDBJ whole genome shotgun (WGS) entry which is preliminary data.</text>
</comment>
<dbReference type="Proteomes" id="UP001163603">
    <property type="component" value="Chromosome 4"/>
</dbReference>
<proteinExistence type="predicted"/>
<evidence type="ECO:0000313" key="1">
    <source>
        <dbReference type="EMBL" id="KAJ0043022.1"/>
    </source>
</evidence>
<keyword evidence="2" id="KW-1185">Reference proteome</keyword>
<accession>A0ACC0YZW6</accession>
<dbReference type="EMBL" id="CM047739">
    <property type="protein sequence ID" value="KAJ0043022.1"/>
    <property type="molecule type" value="Genomic_DNA"/>
</dbReference>
<gene>
    <name evidence="1" type="ORF">Pint_19116</name>
</gene>